<comment type="caution">
    <text evidence="6">The sequence shown here is derived from an EMBL/GenBank/DDBJ whole genome shotgun (WGS) entry which is preliminary data.</text>
</comment>
<feature type="disulfide bond" evidence="2">
    <location>
        <begin position="851"/>
        <end position="861"/>
    </location>
</feature>
<keyword evidence="1 2" id="KW-1015">Disulfide bond</keyword>
<feature type="domain" description="VWFA" evidence="5">
    <location>
        <begin position="25"/>
        <end position="211"/>
    </location>
</feature>
<dbReference type="EMBL" id="LWCA01000105">
    <property type="protein sequence ID" value="OAF70849.1"/>
    <property type="molecule type" value="Genomic_DNA"/>
</dbReference>
<dbReference type="InterPro" id="IPR018097">
    <property type="entry name" value="EGF_Ca-bd_CS"/>
</dbReference>
<feature type="domain" description="VWFA" evidence="5">
    <location>
        <begin position="250"/>
        <end position="433"/>
    </location>
</feature>
<dbReference type="PROSITE" id="PS00022">
    <property type="entry name" value="EGF_1"/>
    <property type="match status" value="2"/>
</dbReference>
<feature type="domain" description="VWFA" evidence="5">
    <location>
        <begin position="1118"/>
        <end position="1295"/>
    </location>
</feature>
<dbReference type="SMART" id="SM00327">
    <property type="entry name" value="VWA"/>
    <property type="match status" value="6"/>
</dbReference>
<dbReference type="Pfam" id="PF00092">
    <property type="entry name" value="VWA"/>
    <property type="match status" value="6"/>
</dbReference>
<accession>A0A177B975</accession>
<evidence type="ECO:0000259" key="4">
    <source>
        <dbReference type="PROSITE" id="PS50026"/>
    </source>
</evidence>
<sequence length="1301" mass="145950">MKFFLCLFIFGYIHQIFGQCDGTIDLGFLVDSSGSITDGLPEDIKYINWNSTTKFIVDVIDRFNIDNGSIRISLILFSSVSRFIIPFNNNFSKQQLTARIMGLQHLGLDTNTYQGLKMAEEEMFTVRNGDRSEADNYLIIITDGVPTKEVEKIQPQLDKLLADGVKIYSIGVTEKIDEAWLKILSSPPHRYNQNYFTSIDYDNLNVVIDPISRVSCSTTTTTTTITTTTPITTTPWTTPIINPDCGSKIDMAFVIDSSGSIRDNNPKDGSYDNWELILNFVNALIDKLDYEKVKIGVVVFSYDATMEIPFNSGLNKEDLKKRIFEIQFRNSFTNTYGGLNVARNELFTQQNGDRADADNYIILITDGMPTRNEELLADEIIEIHKNINVFAVGVTKNIDSDLLAEMSSYPHIEGRNYFKSTSFTNLQAIQNPISQSICPEVTTTTRALTTTTTTRQSECGNKMDLAFVIDSSGSIRDNNPPDGSYDNWQLILNFMNDVIDRIDFNSVNVGVVVFSYDAVMEIPLNSGLTKEELKKKIFEISHRNSFTNTYGGLNVARTELFTSTNGDRSDADNYIILITDGMPTRNEELLSDEIKKVHKTIKVFTVGVTDNVDTDLLAELSSAPHKEGLNYFKSTDFTDLNVILDPISKLSCNTPAPVDDGKCNSVIDLAFVLDASGSIGNENFEKAKDFVKSIVNDVVSVSQSNVRISLISYATQAKLHFEFSQFNNKKSELLAYIDTIKSDLGTTNTAESLKLLNQIYQNGGQAKKVAIIVTDGASDNHMDTIKETINLKRKNVHMVVISVGDWIRKDELLAMASYPIVTNYVELQHYDDLLDKSNDIVSLVCKDNNECSNNICNYGTCENLIGGYICYCQDFYNGKNCQNAVSSNKVDLQIAIDRSGSRNSDQYYYDIAALFKLIENVAGGWRIGLGSYANDAILHEYLSSDKKLLLNLINTITYTRGKTNLSGILLLIHDNVFNENYKRDNSDRKSIILLSNDGSSDNLQNSFNWAVKLRNNNVGILSYGVLDKYGNFGEDDYSPTWRAVSSLPYEKNILKLDNYNYPNLRQDIMSKILYGYSGCQNSNCQSNSQCNVLFNSYNCYCSGNYIGKYCSKSSKQFDLVLVLDVSGSVRRSHMTQIKTFFNNYLSEVVTFDSHTKTNGINVGVITFADDAQLDISIGQYKNLQDLQFAIWNNVKYRSGKTNIAKSLRIANDHFRNSARHLNKLVVLFSDGVANLEEEHTVNEANNLKNNNINIISVGVGDFVDHEKMAEIVSVKEKNILSVNRIAKLPILLNNLIELSIF</sequence>
<dbReference type="Gene3D" id="2.10.25.10">
    <property type="entry name" value="Laminin"/>
    <property type="match status" value="1"/>
</dbReference>
<feature type="disulfide bond" evidence="2">
    <location>
        <begin position="872"/>
        <end position="881"/>
    </location>
</feature>
<feature type="domain" description="EGF-like" evidence="4">
    <location>
        <begin position="847"/>
        <end position="882"/>
    </location>
</feature>
<evidence type="ECO:0000256" key="2">
    <source>
        <dbReference type="PROSITE-ProRule" id="PRU00076"/>
    </source>
</evidence>
<feature type="chain" id="PRO_5008056901" evidence="3">
    <location>
        <begin position="19"/>
        <end position="1301"/>
    </location>
</feature>
<dbReference type="PROSITE" id="PS50026">
    <property type="entry name" value="EGF_3"/>
    <property type="match status" value="2"/>
</dbReference>
<dbReference type="Gene3D" id="3.40.50.410">
    <property type="entry name" value="von Willebrand factor, type A domain"/>
    <property type="match status" value="6"/>
</dbReference>
<protein>
    <submittedName>
        <fullName evidence="6">Uncharacterized protein</fullName>
    </submittedName>
</protein>
<name>A0A177B975_9BILA</name>
<reference evidence="6 7" key="1">
    <citation type="submission" date="2016-04" db="EMBL/GenBank/DDBJ databases">
        <title>The genome of Intoshia linei affirms orthonectids as highly simplified spiralians.</title>
        <authorList>
            <person name="Mikhailov K.V."/>
            <person name="Slusarev G.S."/>
            <person name="Nikitin M.A."/>
            <person name="Logacheva M.D."/>
            <person name="Penin A."/>
            <person name="Aleoshin V."/>
            <person name="Panchin Y.V."/>
        </authorList>
    </citation>
    <scope>NUCLEOTIDE SEQUENCE [LARGE SCALE GENOMIC DNA]</scope>
    <source>
        <strain evidence="6">Intl2013</strain>
        <tissue evidence="6">Whole animal</tissue>
    </source>
</reference>
<dbReference type="InterPro" id="IPR000152">
    <property type="entry name" value="EGF-type_Asp/Asn_hydroxyl_site"/>
</dbReference>
<feature type="domain" description="VWFA" evidence="5">
    <location>
        <begin position="891"/>
        <end position="1072"/>
    </location>
</feature>
<gene>
    <name evidence="6" type="ORF">A3Q56_01412</name>
</gene>
<evidence type="ECO:0000256" key="1">
    <source>
        <dbReference type="ARBA" id="ARBA00023157"/>
    </source>
</evidence>
<feature type="disulfide bond" evidence="2">
    <location>
        <begin position="1101"/>
        <end position="1110"/>
    </location>
</feature>
<dbReference type="Proteomes" id="UP000078046">
    <property type="component" value="Unassembled WGS sequence"/>
</dbReference>
<feature type="domain" description="EGF-like" evidence="4">
    <location>
        <begin position="1075"/>
        <end position="1111"/>
    </location>
</feature>
<dbReference type="CDD" id="cd00198">
    <property type="entry name" value="vWFA"/>
    <property type="match status" value="1"/>
</dbReference>
<evidence type="ECO:0000313" key="7">
    <source>
        <dbReference type="Proteomes" id="UP000078046"/>
    </source>
</evidence>
<evidence type="ECO:0000256" key="3">
    <source>
        <dbReference type="SAM" id="SignalP"/>
    </source>
</evidence>
<evidence type="ECO:0000313" key="6">
    <source>
        <dbReference type="EMBL" id="OAF70849.1"/>
    </source>
</evidence>
<feature type="domain" description="VWFA" evidence="5">
    <location>
        <begin position="668"/>
        <end position="844"/>
    </location>
</feature>
<dbReference type="SMART" id="SM00179">
    <property type="entry name" value="EGF_CA"/>
    <property type="match status" value="1"/>
</dbReference>
<dbReference type="PROSITE" id="PS50234">
    <property type="entry name" value="VWFA"/>
    <property type="match status" value="6"/>
</dbReference>
<proteinExistence type="predicted"/>
<comment type="caution">
    <text evidence="2">Lacks conserved residue(s) required for the propagation of feature annotation.</text>
</comment>
<dbReference type="SUPFAM" id="SSF53300">
    <property type="entry name" value="vWA-like"/>
    <property type="match status" value="6"/>
</dbReference>
<dbReference type="PANTHER" id="PTHR24020">
    <property type="entry name" value="COLLAGEN ALPHA"/>
    <property type="match status" value="1"/>
</dbReference>
<dbReference type="GO" id="GO:0005509">
    <property type="term" value="F:calcium ion binding"/>
    <property type="evidence" value="ECO:0007669"/>
    <property type="project" value="InterPro"/>
</dbReference>
<keyword evidence="3" id="KW-0732">Signal</keyword>
<feature type="domain" description="VWFA" evidence="5">
    <location>
        <begin position="464"/>
        <end position="647"/>
    </location>
</feature>
<dbReference type="OrthoDB" id="6132182at2759"/>
<keyword evidence="2" id="KW-0245">EGF-like domain</keyword>
<dbReference type="InterPro" id="IPR050525">
    <property type="entry name" value="ECM_Assembly_Org"/>
</dbReference>
<dbReference type="PRINTS" id="PR00453">
    <property type="entry name" value="VWFADOMAIN"/>
</dbReference>
<dbReference type="SMART" id="SM00181">
    <property type="entry name" value="EGF"/>
    <property type="match status" value="2"/>
</dbReference>
<evidence type="ECO:0000259" key="5">
    <source>
        <dbReference type="PROSITE" id="PS50234"/>
    </source>
</evidence>
<dbReference type="PROSITE" id="PS00010">
    <property type="entry name" value="ASX_HYDROXYL"/>
    <property type="match status" value="1"/>
</dbReference>
<dbReference type="PROSITE" id="PS01187">
    <property type="entry name" value="EGF_CA"/>
    <property type="match status" value="1"/>
</dbReference>
<dbReference type="InterPro" id="IPR036465">
    <property type="entry name" value="vWFA_dom_sf"/>
</dbReference>
<dbReference type="CDD" id="cd00054">
    <property type="entry name" value="EGF_CA"/>
    <property type="match status" value="2"/>
</dbReference>
<keyword evidence="7" id="KW-1185">Reference proteome</keyword>
<dbReference type="PANTHER" id="PTHR24020:SF20">
    <property type="entry name" value="PH DOMAIN-CONTAINING PROTEIN"/>
    <property type="match status" value="1"/>
</dbReference>
<dbReference type="InterPro" id="IPR002035">
    <property type="entry name" value="VWF_A"/>
</dbReference>
<dbReference type="InterPro" id="IPR001881">
    <property type="entry name" value="EGF-like_Ca-bd_dom"/>
</dbReference>
<dbReference type="CDD" id="cd01450">
    <property type="entry name" value="vWFA_subfamily_ECM"/>
    <property type="match status" value="3"/>
</dbReference>
<feature type="signal peptide" evidence="3">
    <location>
        <begin position="1"/>
        <end position="18"/>
    </location>
</feature>
<organism evidence="6 7">
    <name type="scientific">Intoshia linei</name>
    <dbReference type="NCBI Taxonomy" id="1819745"/>
    <lineage>
        <taxon>Eukaryota</taxon>
        <taxon>Metazoa</taxon>
        <taxon>Spiralia</taxon>
        <taxon>Lophotrochozoa</taxon>
        <taxon>Mesozoa</taxon>
        <taxon>Orthonectida</taxon>
        <taxon>Rhopaluridae</taxon>
        <taxon>Intoshia</taxon>
    </lineage>
</organism>
<dbReference type="InterPro" id="IPR000742">
    <property type="entry name" value="EGF"/>
</dbReference>